<dbReference type="Pfam" id="PF20684">
    <property type="entry name" value="Fung_rhodopsin"/>
    <property type="match status" value="1"/>
</dbReference>
<keyword evidence="14" id="KW-0349">Heme</keyword>
<evidence type="ECO:0000256" key="10">
    <source>
        <dbReference type="ARBA" id="ARBA00023136"/>
    </source>
</evidence>
<dbReference type="InterPro" id="IPR049326">
    <property type="entry name" value="Rhodopsin_dom_fungi"/>
</dbReference>
<evidence type="ECO:0000256" key="13">
    <source>
        <dbReference type="ARBA" id="ARBA00038359"/>
    </source>
</evidence>
<dbReference type="InterPro" id="IPR052337">
    <property type="entry name" value="SAT4-like"/>
</dbReference>
<feature type="disulfide bond" evidence="14">
    <location>
        <begin position="7"/>
        <end position="47"/>
    </location>
</feature>
<keyword evidence="14" id="KW-0479">Metal-binding</keyword>
<keyword evidence="6" id="KW-0325">Glycoprotein</keyword>
<dbReference type="Proteomes" id="UP001301958">
    <property type="component" value="Unassembled WGS sequence"/>
</dbReference>
<evidence type="ECO:0000256" key="2">
    <source>
        <dbReference type="ARBA" id="ARBA00004589"/>
    </source>
</evidence>
<sequence length="428" mass="47398">MEELPNCAATCFLSAISNSTCSLFDTACQCSDTALANAAGLCIQAACTIREALKTQNITSHQCGIEPRVDQSFLAPIITFIVIAGIAVLLRPLSRILTHAEFGWDDVCNLLAAITCGVFFGFTIHMTHLGLGLEIWSVIPDNITIIVRGGFVQYILYCVCRFLTRCSIILFYLRVFNSVNARRWLWGAFGFNAFLLFPFMIGLMLQCRPLQYFWTRWDGEHSGTCSHSSTYALTFGIIDVVEDFLIIILPCPFIIRLQLSWQKKWPVAIMFSVGLITLVISILRVLALHNLNYSDNPTLDNGPLVLWSNLELSIGLICACVPTLYPLFRYTVSKYRKVSGGQTTGSSGTKFSKSDVSAQRQTPFYKVGSAESQGELVSQRQGLTGDEAPSWSMNPEISVTSSISQVVEYRGGGGNVLERNDIEMVPIR</sequence>
<organism evidence="18 19">
    <name type="scientific">Podospora fimiseda</name>
    <dbReference type="NCBI Taxonomy" id="252190"/>
    <lineage>
        <taxon>Eukaryota</taxon>
        <taxon>Fungi</taxon>
        <taxon>Dikarya</taxon>
        <taxon>Ascomycota</taxon>
        <taxon>Pezizomycotina</taxon>
        <taxon>Sordariomycetes</taxon>
        <taxon>Sordariomycetidae</taxon>
        <taxon>Sordariales</taxon>
        <taxon>Podosporaceae</taxon>
        <taxon>Podospora</taxon>
    </lineage>
</organism>
<feature type="binding site" description="axial binding residue" evidence="14">
    <location>
        <position position="25"/>
    </location>
    <ligand>
        <name>heme</name>
        <dbReference type="ChEBI" id="CHEBI:30413"/>
    </ligand>
    <ligandPart>
        <name>Fe</name>
        <dbReference type="ChEBI" id="CHEBI:18248"/>
    </ligandPart>
</feature>
<dbReference type="EMBL" id="MU865335">
    <property type="protein sequence ID" value="KAK4227147.1"/>
    <property type="molecule type" value="Genomic_DNA"/>
</dbReference>
<evidence type="ECO:0000256" key="7">
    <source>
        <dbReference type="ARBA" id="ARBA00022692"/>
    </source>
</evidence>
<name>A0AAN7GYG3_9PEZI</name>
<dbReference type="PROSITE" id="PS52012">
    <property type="entry name" value="CFEM"/>
    <property type="match status" value="1"/>
</dbReference>
<feature type="transmembrane region" description="Helical" evidence="16">
    <location>
        <begin position="267"/>
        <end position="286"/>
    </location>
</feature>
<evidence type="ECO:0000256" key="6">
    <source>
        <dbReference type="ARBA" id="ARBA00022622"/>
    </source>
</evidence>
<evidence type="ECO:0000259" key="17">
    <source>
        <dbReference type="PROSITE" id="PS52012"/>
    </source>
</evidence>
<comment type="subcellular location">
    <subcellularLocation>
        <location evidence="2">Membrane</location>
        <topology evidence="2">Lipid-anchor</topology>
        <topology evidence="2">GPI-anchor</topology>
    </subcellularLocation>
    <subcellularLocation>
        <location evidence="1">Membrane</location>
        <topology evidence="1">Multi-pass membrane protein</topology>
    </subcellularLocation>
    <subcellularLocation>
        <location evidence="3">Secreted</location>
    </subcellularLocation>
</comment>
<dbReference type="AlphaFoldDB" id="A0AAN7GYG3"/>
<dbReference type="GO" id="GO:0046872">
    <property type="term" value="F:metal ion binding"/>
    <property type="evidence" value="ECO:0007669"/>
    <property type="project" value="UniProtKB-UniRule"/>
</dbReference>
<gene>
    <name evidence="18" type="ORF">QBC38DRAFT_364783</name>
</gene>
<keyword evidence="8" id="KW-0732">Signal</keyword>
<dbReference type="Pfam" id="PF05730">
    <property type="entry name" value="CFEM"/>
    <property type="match status" value="1"/>
</dbReference>
<evidence type="ECO:0000256" key="12">
    <source>
        <dbReference type="ARBA" id="ARBA00023288"/>
    </source>
</evidence>
<evidence type="ECO:0000256" key="3">
    <source>
        <dbReference type="ARBA" id="ARBA00004613"/>
    </source>
</evidence>
<dbReference type="GO" id="GO:0098552">
    <property type="term" value="C:side of membrane"/>
    <property type="evidence" value="ECO:0007669"/>
    <property type="project" value="UniProtKB-KW"/>
</dbReference>
<keyword evidence="14" id="KW-0408">Iron</keyword>
<comment type="similarity">
    <text evidence="13">Belongs to the SAT4 family.</text>
</comment>
<reference evidence="18" key="1">
    <citation type="journal article" date="2023" name="Mol. Phylogenet. Evol.">
        <title>Genome-scale phylogeny and comparative genomics of the fungal order Sordariales.</title>
        <authorList>
            <person name="Hensen N."/>
            <person name="Bonometti L."/>
            <person name="Westerberg I."/>
            <person name="Brannstrom I.O."/>
            <person name="Guillou S."/>
            <person name="Cros-Aarteil S."/>
            <person name="Calhoun S."/>
            <person name="Haridas S."/>
            <person name="Kuo A."/>
            <person name="Mondo S."/>
            <person name="Pangilinan J."/>
            <person name="Riley R."/>
            <person name="LaButti K."/>
            <person name="Andreopoulos B."/>
            <person name="Lipzen A."/>
            <person name="Chen C."/>
            <person name="Yan M."/>
            <person name="Daum C."/>
            <person name="Ng V."/>
            <person name="Clum A."/>
            <person name="Steindorff A."/>
            <person name="Ohm R.A."/>
            <person name="Martin F."/>
            <person name="Silar P."/>
            <person name="Natvig D.O."/>
            <person name="Lalanne C."/>
            <person name="Gautier V."/>
            <person name="Ament-Velasquez S.L."/>
            <person name="Kruys A."/>
            <person name="Hutchinson M.I."/>
            <person name="Powell A.J."/>
            <person name="Barry K."/>
            <person name="Miller A.N."/>
            <person name="Grigoriev I.V."/>
            <person name="Debuchy R."/>
            <person name="Gladieux P."/>
            <person name="Hiltunen Thoren M."/>
            <person name="Johannesson H."/>
        </authorList>
    </citation>
    <scope>NUCLEOTIDE SEQUENCE</scope>
    <source>
        <strain evidence="18">CBS 990.96</strain>
    </source>
</reference>
<keyword evidence="19" id="KW-1185">Reference proteome</keyword>
<keyword evidence="10 16" id="KW-0472">Membrane</keyword>
<feature type="transmembrane region" description="Helical" evidence="16">
    <location>
        <begin position="185"/>
        <end position="205"/>
    </location>
</feature>
<feature type="disulfide bond" evidence="14">
    <location>
        <begin position="11"/>
        <end position="42"/>
    </location>
</feature>
<feature type="domain" description="CFEM" evidence="17">
    <location>
        <begin position="1"/>
        <end position="90"/>
    </location>
</feature>
<keyword evidence="7 16" id="KW-0812">Transmembrane</keyword>
<feature type="transmembrane region" description="Helical" evidence="16">
    <location>
        <begin position="73"/>
        <end position="90"/>
    </location>
</feature>
<keyword evidence="12" id="KW-0449">Lipoprotein</keyword>
<feature type="compositionally biased region" description="Polar residues" evidence="15">
    <location>
        <begin position="371"/>
        <end position="382"/>
    </location>
</feature>
<accession>A0AAN7GYG3</accession>
<keyword evidence="6" id="KW-0336">GPI-anchor</keyword>
<keyword evidence="5" id="KW-0964">Secreted</keyword>
<evidence type="ECO:0000256" key="9">
    <source>
        <dbReference type="ARBA" id="ARBA00022989"/>
    </source>
</evidence>
<feature type="disulfide bond" evidence="14">
    <location>
        <begin position="30"/>
        <end position="63"/>
    </location>
</feature>
<evidence type="ECO:0000256" key="4">
    <source>
        <dbReference type="ARBA" id="ARBA00010031"/>
    </source>
</evidence>
<dbReference type="InterPro" id="IPR008427">
    <property type="entry name" value="Extracellular_membr_CFEM_dom"/>
</dbReference>
<dbReference type="GO" id="GO:0005576">
    <property type="term" value="C:extracellular region"/>
    <property type="evidence" value="ECO:0007669"/>
    <property type="project" value="UniProtKB-SubCell"/>
</dbReference>
<dbReference type="PANTHER" id="PTHR33048:SF143">
    <property type="entry name" value="EXTRACELLULAR MEMBRANE PROTEIN CFEM DOMAIN-CONTAINING PROTEIN-RELATED"/>
    <property type="match status" value="1"/>
</dbReference>
<feature type="transmembrane region" description="Helical" evidence="16">
    <location>
        <begin position="306"/>
        <end position="328"/>
    </location>
</feature>
<comment type="caution">
    <text evidence="18">The sequence shown here is derived from an EMBL/GenBank/DDBJ whole genome shotgun (WGS) entry which is preliminary data.</text>
</comment>
<evidence type="ECO:0000256" key="5">
    <source>
        <dbReference type="ARBA" id="ARBA00022525"/>
    </source>
</evidence>
<evidence type="ECO:0000256" key="15">
    <source>
        <dbReference type="SAM" id="MobiDB-lite"/>
    </source>
</evidence>
<dbReference type="PANTHER" id="PTHR33048">
    <property type="entry name" value="PTH11-LIKE INTEGRAL MEMBRANE PROTEIN (AFU_ORTHOLOGUE AFUA_5G11245)"/>
    <property type="match status" value="1"/>
</dbReference>
<feature type="transmembrane region" description="Helical" evidence="16">
    <location>
        <begin position="110"/>
        <end position="131"/>
    </location>
</feature>
<protein>
    <submittedName>
        <fullName evidence="18">CFEM domain-containing protein</fullName>
    </submittedName>
</protein>
<proteinExistence type="inferred from homology"/>
<evidence type="ECO:0000256" key="16">
    <source>
        <dbReference type="SAM" id="Phobius"/>
    </source>
</evidence>
<feature type="transmembrane region" description="Helical" evidence="16">
    <location>
        <begin position="151"/>
        <end position="173"/>
    </location>
</feature>
<evidence type="ECO:0000313" key="18">
    <source>
        <dbReference type="EMBL" id="KAK4227147.1"/>
    </source>
</evidence>
<reference evidence="18" key="2">
    <citation type="submission" date="2023-05" db="EMBL/GenBank/DDBJ databases">
        <authorList>
            <consortium name="Lawrence Berkeley National Laboratory"/>
            <person name="Steindorff A."/>
            <person name="Hensen N."/>
            <person name="Bonometti L."/>
            <person name="Westerberg I."/>
            <person name="Brannstrom I.O."/>
            <person name="Guillou S."/>
            <person name="Cros-Aarteil S."/>
            <person name="Calhoun S."/>
            <person name="Haridas S."/>
            <person name="Kuo A."/>
            <person name="Mondo S."/>
            <person name="Pangilinan J."/>
            <person name="Riley R."/>
            <person name="Labutti K."/>
            <person name="Andreopoulos B."/>
            <person name="Lipzen A."/>
            <person name="Chen C."/>
            <person name="Yanf M."/>
            <person name="Daum C."/>
            <person name="Ng V."/>
            <person name="Clum A."/>
            <person name="Ohm R."/>
            <person name="Martin F."/>
            <person name="Silar P."/>
            <person name="Natvig D."/>
            <person name="Lalanne C."/>
            <person name="Gautier V."/>
            <person name="Ament-Velasquez S.L."/>
            <person name="Kruys A."/>
            <person name="Hutchinson M.I."/>
            <person name="Powell A.J."/>
            <person name="Barry K."/>
            <person name="Miller A.N."/>
            <person name="Grigoriev I.V."/>
            <person name="Debuchy R."/>
            <person name="Gladieux P."/>
            <person name="Thoren M.H."/>
            <person name="Johannesson H."/>
        </authorList>
    </citation>
    <scope>NUCLEOTIDE SEQUENCE</scope>
    <source>
        <strain evidence="18">CBS 990.96</strain>
    </source>
</reference>
<keyword evidence="9 16" id="KW-1133">Transmembrane helix</keyword>
<evidence type="ECO:0000256" key="14">
    <source>
        <dbReference type="PROSITE-ProRule" id="PRU01356"/>
    </source>
</evidence>
<dbReference type="SMART" id="SM00747">
    <property type="entry name" value="CFEM"/>
    <property type="match status" value="1"/>
</dbReference>
<feature type="disulfide bond" evidence="14">
    <location>
        <begin position="21"/>
        <end position="28"/>
    </location>
</feature>
<evidence type="ECO:0000256" key="11">
    <source>
        <dbReference type="ARBA" id="ARBA00023157"/>
    </source>
</evidence>
<keyword evidence="11 14" id="KW-1015">Disulfide bond</keyword>
<evidence type="ECO:0000313" key="19">
    <source>
        <dbReference type="Proteomes" id="UP001301958"/>
    </source>
</evidence>
<evidence type="ECO:0000256" key="8">
    <source>
        <dbReference type="ARBA" id="ARBA00022729"/>
    </source>
</evidence>
<feature type="region of interest" description="Disordered" evidence="15">
    <location>
        <begin position="371"/>
        <end position="391"/>
    </location>
</feature>
<comment type="similarity">
    <text evidence="4">Belongs to the RBT5 family.</text>
</comment>
<evidence type="ECO:0000256" key="1">
    <source>
        <dbReference type="ARBA" id="ARBA00004141"/>
    </source>
</evidence>
<feature type="transmembrane region" description="Helical" evidence="16">
    <location>
        <begin position="231"/>
        <end position="255"/>
    </location>
</feature>